<dbReference type="Proteomes" id="UP001589590">
    <property type="component" value="Unassembled WGS sequence"/>
</dbReference>
<name>A0ABV5H5S9_9FLAO</name>
<dbReference type="PROSITE" id="PS51257">
    <property type="entry name" value="PROKAR_LIPOPROTEIN"/>
    <property type="match status" value="1"/>
</dbReference>
<dbReference type="RefSeq" id="WP_290270756.1">
    <property type="nucleotide sequence ID" value="NZ_JAUFQP010000010.1"/>
</dbReference>
<accession>A0ABV5H5S9</accession>
<comment type="caution">
    <text evidence="1">The sequence shown here is derived from an EMBL/GenBank/DDBJ whole genome shotgun (WGS) entry which is preliminary data.</text>
</comment>
<dbReference type="Pfam" id="PF16819">
    <property type="entry name" value="DUF5074"/>
    <property type="match status" value="1"/>
</dbReference>
<dbReference type="EMBL" id="JBHMFA010000018">
    <property type="protein sequence ID" value="MFB9106640.1"/>
    <property type="molecule type" value="Genomic_DNA"/>
</dbReference>
<dbReference type="Gene3D" id="2.130.10.10">
    <property type="entry name" value="YVTN repeat-like/Quinoprotein amine dehydrogenase"/>
    <property type="match status" value="1"/>
</dbReference>
<keyword evidence="2" id="KW-1185">Reference proteome</keyword>
<dbReference type="PANTHER" id="PTHR47197">
    <property type="entry name" value="PROTEIN NIRF"/>
    <property type="match status" value="1"/>
</dbReference>
<proteinExistence type="predicted"/>
<dbReference type="InterPro" id="IPR031815">
    <property type="entry name" value="DUF5074"/>
</dbReference>
<reference evidence="1 2" key="1">
    <citation type="submission" date="2024-09" db="EMBL/GenBank/DDBJ databases">
        <authorList>
            <person name="Sun Q."/>
            <person name="Mori K."/>
        </authorList>
    </citation>
    <scope>NUCLEOTIDE SEQUENCE [LARGE SCALE GENOMIC DNA]</scope>
    <source>
        <strain evidence="1 2">CECT 8300</strain>
    </source>
</reference>
<dbReference type="PANTHER" id="PTHR47197:SF3">
    <property type="entry name" value="DIHYDRO-HEME D1 DEHYDROGENASE"/>
    <property type="match status" value="1"/>
</dbReference>
<evidence type="ECO:0000313" key="2">
    <source>
        <dbReference type="Proteomes" id="UP001589590"/>
    </source>
</evidence>
<gene>
    <name evidence="1" type="ORF">ACFFU1_17160</name>
</gene>
<protein>
    <submittedName>
        <fullName evidence="1">YncE family protein</fullName>
    </submittedName>
</protein>
<organism evidence="1 2">
    <name type="scientific">Algibacter miyuki</name>
    <dbReference type="NCBI Taxonomy" id="1306933"/>
    <lineage>
        <taxon>Bacteria</taxon>
        <taxon>Pseudomonadati</taxon>
        <taxon>Bacteroidota</taxon>
        <taxon>Flavobacteriia</taxon>
        <taxon>Flavobacteriales</taxon>
        <taxon>Flavobacteriaceae</taxon>
        <taxon>Algibacter</taxon>
    </lineage>
</organism>
<dbReference type="InterPro" id="IPR015943">
    <property type="entry name" value="WD40/YVTN_repeat-like_dom_sf"/>
</dbReference>
<sequence>MKTSFFKHVSLLFFISIVTLSCTSDDREHVVELPEGDYNQGLFILNEGGYGYSNASVSFIDTDEQIFNSIYSGVNDADLGDVAQSMGLYGDYAYIVVNNSATIEIVNRYTFEYIATVTTDIVNPRYIAFDGAKGYITNWGDPNDTTDDYVAVLNLNTNLVEDKITVAEGPENILVNNGKIYVSHIGGYGFGNTISVIDLVSETLTGTITVGDVPGDMLVDNGKLYVLCSGKPNYATEETSGQLVKINLTNDTVEASLSFPETEHPRFLDIYNSTLYYTLDKAVYTLETNSFELPVTALFSLSDSGVQIPYGFKIHNDQIYVADAKDYVSNGEVFIYNMSGAKQKTFSVEIIPNSFYFNN</sequence>
<dbReference type="InterPro" id="IPR051200">
    <property type="entry name" value="Host-pathogen_enzymatic-act"/>
</dbReference>
<evidence type="ECO:0000313" key="1">
    <source>
        <dbReference type="EMBL" id="MFB9106640.1"/>
    </source>
</evidence>
<dbReference type="SUPFAM" id="SSF63825">
    <property type="entry name" value="YWTD domain"/>
    <property type="match status" value="1"/>
</dbReference>